<keyword evidence="3" id="KW-1185">Reference proteome</keyword>
<proteinExistence type="predicted"/>
<gene>
    <name evidence="2" type="ORF">WR25_13997</name>
</gene>
<evidence type="ECO:0000313" key="3">
    <source>
        <dbReference type="Proteomes" id="UP000218231"/>
    </source>
</evidence>
<feature type="signal peptide" evidence="1">
    <location>
        <begin position="1"/>
        <end position="17"/>
    </location>
</feature>
<dbReference type="Proteomes" id="UP000218231">
    <property type="component" value="Unassembled WGS sequence"/>
</dbReference>
<sequence length="187" mass="21208">MWLRFLIFLSLIQVIYSAVQCYIGQKLFRGRRTFVSGLLLNAKSAMVLCCASLSTRIEMDGLGREKCEWREPESIAVVGPSVRTNPVLAANHYIRNILMNRDGDSRVDVSLEVCQYTVERDHCDVDRMDEASKRRFNLVNAKLEREKLRTGKNSKVSGDVAISSKKAEIIEPKPDDELLKKTAVKKS</sequence>
<protein>
    <recommendedName>
        <fullName evidence="4">ZP domain-containing protein</fullName>
    </recommendedName>
</protein>
<dbReference type="AlphaFoldDB" id="A0A2A2KVG6"/>
<comment type="caution">
    <text evidence="2">The sequence shown here is derived from an EMBL/GenBank/DDBJ whole genome shotgun (WGS) entry which is preliminary data.</text>
</comment>
<dbReference type="EMBL" id="LIAE01007639">
    <property type="protein sequence ID" value="PAV77902.1"/>
    <property type="molecule type" value="Genomic_DNA"/>
</dbReference>
<evidence type="ECO:0008006" key="4">
    <source>
        <dbReference type="Google" id="ProtNLM"/>
    </source>
</evidence>
<feature type="chain" id="PRO_5012833000" description="ZP domain-containing protein" evidence="1">
    <location>
        <begin position="18"/>
        <end position="187"/>
    </location>
</feature>
<organism evidence="2 3">
    <name type="scientific">Diploscapter pachys</name>
    <dbReference type="NCBI Taxonomy" id="2018661"/>
    <lineage>
        <taxon>Eukaryota</taxon>
        <taxon>Metazoa</taxon>
        <taxon>Ecdysozoa</taxon>
        <taxon>Nematoda</taxon>
        <taxon>Chromadorea</taxon>
        <taxon>Rhabditida</taxon>
        <taxon>Rhabditina</taxon>
        <taxon>Rhabditomorpha</taxon>
        <taxon>Rhabditoidea</taxon>
        <taxon>Rhabditidae</taxon>
        <taxon>Diploscapter</taxon>
    </lineage>
</organism>
<dbReference type="OrthoDB" id="5809328at2759"/>
<dbReference type="STRING" id="2018661.A0A2A2KVG6"/>
<reference evidence="2 3" key="1">
    <citation type="journal article" date="2017" name="Curr. Biol.">
        <title>Genome architecture and evolution of a unichromosomal asexual nematode.</title>
        <authorList>
            <person name="Fradin H."/>
            <person name="Zegar C."/>
            <person name="Gutwein M."/>
            <person name="Lucas J."/>
            <person name="Kovtun M."/>
            <person name="Corcoran D."/>
            <person name="Baugh L.R."/>
            <person name="Kiontke K."/>
            <person name="Gunsalus K."/>
            <person name="Fitch D.H."/>
            <person name="Piano F."/>
        </authorList>
    </citation>
    <scope>NUCLEOTIDE SEQUENCE [LARGE SCALE GENOMIC DNA]</scope>
    <source>
        <strain evidence="2">PF1309</strain>
    </source>
</reference>
<accession>A0A2A2KVG6</accession>
<keyword evidence="1" id="KW-0732">Signal</keyword>
<evidence type="ECO:0000313" key="2">
    <source>
        <dbReference type="EMBL" id="PAV77902.1"/>
    </source>
</evidence>
<evidence type="ECO:0000256" key="1">
    <source>
        <dbReference type="SAM" id="SignalP"/>
    </source>
</evidence>
<name>A0A2A2KVG6_9BILA</name>